<accession>A0A743U455</accession>
<gene>
    <name evidence="1" type="ORF">G9E81_003108</name>
</gene>
<sequence>MNKNLTPSPELLTRVRVGFVANGTSLHKWCQENGVKYANARQALIGAWDGPMGKKLRNELITEAGLE</sequence>
<evidence type="ECO:0000313" key="1">
    <source>
        <dbReference type="EMBL" id="HAF2210432.1"/>
    </source>
</evidence>
<dbReference type="EMBL" id="DAAUNW010000008">
    <property type="protein sequence ID" value="HAF2210432.1"/>
    <property type="molecule type" value="Genomic_DNA"/>
</dbReference>
<name>A0A743U455_SALER</name>
<comment type="caution">
    <text evidence="1">The sequence shown here is derived from an EMBL/GenBank/DDBJ whole genome shotgun (WGS) entry which is preliminary data.</text>
</comment>
<organism evidence="1">
    <name type="scientific">Salmonella enterica</name>
    <name type="common">Salmonella choleraesuis</name>
    <dbReference type="NCBI Taxonomy" id="28901"/>
    <lineage>
        <taxon>Bacteria</taxon>
        <taxon>Pseudomonadati</taxon>
        <taxon>Pseudomonadota</taxon>
        <taxon>Gammaproteobacteria</taxon>
        <taxon>Enterobacterales</taxon>
        <taxon>Enterobacteriaceae</taxon>
        <taxon>Salmonella</taxon>
    </lineage>
</organism>
<dbReference type="AlphaFoldDB" id="A0A743U455"/>
<reference evidence="1" key="2">
    <citation type="submission" date="2020-02" db="EMBL/GenBank/DDBJ databases">
        <authorList>
            <consortium name="NCBI Pathogen Detection Project"/>
        </authorList>
    </citation>
    <scope>NUCLEOTIDE SEQUENCE</scope>
    <source>
        <strain evidence="1">MA.GW_S00744-09</strain>
    </source>
</reference>
<reference evidence="1" key="1">
    <citation type="journal article" date="2018" name="Genome Biol.">
        <title>SKESA: strategic k-mer extension for scrupulous assemblies.</title>
        <authorList>
            <person name="Souvorov A."/>
            <person name="Agarwala R."/>
            <person name="Lipman D.J."/>
        </authorList>
    </citation>
    <scope>NUCLEOTIDE SEQUENCE</scope>
    <source>
        <strain evidence="1">MA.GW_S00744-09</strain>
    </source>
</reference>
<proteinExistence type="predicted"/>
<protein>
    <submittedName>
        <fullName evidence="1">Uncharacterized protein</fullName>
    </submittedName>
</protein>